<dbReference type="Proteomes" id="UP000594454">
    <property type="component" value="Chromosome 3"/>
</dbReference>
<evidence type="ECO:0000313" key="2">
    <source>
        <dbReference type="Proteomes" id="UP000594454"/>
    </source>
</evidence>
<dbReference type="GO" id="GO:0051879">
    <property type="term" value="F:Hsp90 protein binding"/>
    <property type="evidence" value="ECO:0007669"/>
    <property type="project" value="TreeGrafter"/>
</dbReference>
<sequence length="232" mass="26034">MVPPFSYQSLQKNTKVIPPRKTNPFAPQPIKATLFQKFFLRGDIPANIKPVEPGAKVVKKTKKTSQDPPPLVWDVPPESLDYSYYLPIFVEGLGEMEDPYKAVASQGVTTLIAACPEKILPVVPQLIIPMKRALNTREPTVIIRVLKAIQQMVTEGPCVGQALVPYYRQILPICNLFRDVNVNLGEGIDFKRDTRLGDVIEDTLQILEKYGGPDAYINIKYMVPTYESCVMN</sequence>
<organism evidence="1 2">
    <name type="scientific">Hermetia illucens</name>
    <name type="common">Black soldier fly</name>
    <dbReference type="NCBI Taxonomy" id="343691"/>
    <lineage>
        <taxon>Eukaryota</taxon>
        <taxon>Metazoa</taxon>
        <taxon>Ecdysozoa</taxon>
        <taxon>Arthropoda</taxon>
        <taxon>Hexapoda</taxon>
        <taxon>Insecta</taxon>
        <taxon>Pterygota</taxon>
        <taxon>Neoptera</taxon>
        <taxon>Endopterygota</taxon>
        <taxon>Diptera</taxon>
        <taxon>Brachycera</taxon>
        <taxon>Stratiomyomorpha</taxon>
        <taxon>Stratiomyidae</taxon>
        <taxon>Hermetiinae</taxon>
        <taxon>Hermetia</taxon>
    </lineage>
</organism>
<dbReference type="PANTHER" id="PTHR21207">
    <property type="entry name" value="PARKIN COREGULATED GENE PROTEIN PARK2 COREGULATED"/>
    <property type="match status" value="1"/>
</dbReference>
<evidence type="ECO:0000313" key="1">
    <source>
        <dbReference type="EMBL" id="CAD7084092.1"/>
    </source>
</evidence>
<dbReference type="OrthoDB" id="5954824at2759"/>
<dbReference type="InterPro" id="IPR019399">
    <property type="entry name" value="Parkin_co-regulated_protein"/>
</dbReference>
<proteinExistence type="predicted"/>
<protein>
    <submittedName>
        <fullName evidence="1">Uncharacterized protein</fullName>
    </submittedName>
</protein>
<dbReference type="EMBL" id="LR899011">
    <property type="protein sequence ID" value="CAD7084092.1"/>
    <property type="molecule type" value="Genomic_DNA"/>
</dbReference>
<dbReference type="SUPFAM" id="SSF48371">
    <property type="entry name" value="ARM repeat"/>
    <property type="match status" value="1"/>
</dbReference>
<accession>A0A7R8YSW9</accession>
<dbReference type="GO" id="GO:0030544">
    <property type="term" value="F:Hsp70 protein binding"/>
    <property type="evidence" value="ECO:0007669"/>
    <property type="project" value="TreeGrafter"/>
</dbReference>
<dbReference type="Pfam" id="PF10274">
    <property type="entry name" value="ParcG"/>
    <property type="match status" value="1"/>
</dbReference>
<keyword evidence="2" id="KW-1185">Reference proteome</keyword>
<dbReference type="InterPro" id="IPR016024">
    <property type="entry name" value="ARM-type_fold"/>
</dbReference>
<name>A0A7R8YSW9_HERIL</name>
<dbReference type="PANTHER" id="PTHR21207:SF2">
    <property type="entry name" value="PARKIN COREGULATED GENE PROTEIN"/>
    <property type="match status" value="1"/>
</dbReference>
<dbReference type="AlphaFoldDB" id="A0A7R8YSW9"/>
<dbReference type="InParanoid" id="A0A7R8YSW9"/>
<dbReference type="FunCoup" id="A0A7R8YSW9">
    <property type="interactions" value="6"/>
</dbReference>
<reference evidence="1 2" key="1">
    <citation type="submission" date="2020-11" db="EMBL/GenBank/DDBJ databases">
        <authorList>
            <person name="Wallbank WR R."/>
            <person name="Pardo Diaz C."/>
            <person name="Kozak K."/>
            <person name="Martin S."/>
            <person name="Jiggins C."/>
            <person name="Moest M."/>
            <person name="Warren A I."/>
            <person name="Generalovic N T."/>
            <person name="Byers J.R.P. K."/>
            <person name="Montejo-Kovacevich G."/>
            <person name="Yen C E."/>
        </authorList>
    </citation>
    <scope>NUCLEOTIDE SEQUENCE [LARGE SCALE GENOMIC DNA]</scope>
</reference>
<gene>
    <name evidence="1" type="ORF">HERILL_LOCUS7004</name>
</gene>